<dbReference type="CDD" id="cd03189">
    <property type="entry name" value="GST_C_GTT1_like"/>
    <property type="match status" value="1"/>
</dbReference>
<dbReference type="Pfam" id="PF13410">
    <property type="entry name" value="GST_C_2"/>
    <property type="match status" value="1"/>
</dbReference>
<dbReference type="OrthoDB" id="9810080at2"/>
<dbReference type="PROSITE" id="PS50404">
    <property type="entry name" value="GST_NTER"/>
    <property type="match status" value="1"/>
</dbReference>
<dbReference type="PANTHER" id="PTHR44051:SF9">
    <property type="entry name" value="GLUTATHIONE S-TRANSFERASE 1"/>
    <property type="match status" value="1"/>
</dbReference>
<dbReference type="EC" id="2.5.1.18" evidence="1"/>
<dbReference type="InterPro" id="IPR040079">
    <property type="entry name" value="Glutathione_S-Trfase"/>
</dbReference>
<dbReference type="SUPFAM" id="SSF47616">
    <property type="entry name" value="GST C-terminal domain-like"/>
    <property type="match status" value="1"/>
</dbReference>
<gene>
    <name evidence="5" type="ORF">RHIZ70_217</name>
</gene>
<dbReference type="Gene3D" id="1.20.1050.10">
    <property type="match status" value="1"/>
</dbReference>
<dbReference type="InterPro" id="IPR004045">
    <property type="entry name" value="Glutathione_S-Trfase_N"/>
</dbReference>
<dbReference type="RefSeq" id="WP_115671683.1">
    <property type="nucleotide sequence ID" value="NZ_UEYP01000011.1"/>
</dbReference>
<organism evidence="5 6">
    <name type="scientific">Ciceribacter selenitireducens ATCC BAA-1503</name>
    <dbReference type="NCBI Taxonomy" id="1336235"/>
    <lineage>
        <taxon>Bacteria</taxon>
        <taxon>Pseudomonadati</taxon>
        <taxon>Pseudomonadota</taxon>
        <taxon>Alphaproteobacteria</taxon>
        <taxon>Hyphomicrobiales</taxon>
        <taxon>Rhizobiaceae</taxon>
        <taxon>Ciceribacter</taxon>
    </lineage>
</organism>
<dbReference type="CDD" id="cd03046">
    <property type="entry name" value="GST_N_GTT1_like"/>
    <property type="match status" value="1"/>
</dbReference>
<dbReference type="Pfam" id="PF13409">
    <property type="entry name" value="GST_N_2"/>
    <property type="match status" value="1"/>
</dbReference>
<keyword evidence="6" id="KW-1185">Reference proteome</keyword>
<name>A0A376A9F9_9HYPH</name>
<evidence type="ECO:0000313" key="5">
    <source>
        <dbReference type="EMBL" id="SSC64509.1"/>
    </source>
</evidence>
<accession>A0A376A9F9</accession>
<evidence type="ECO:0000313" key="6">
    <source>
        <dbReference type="Proteomes" id="UP000254764"/>
    </source>
</evidence>
<keyword evidence="2" id="KW-0808">Transferase</keyword>
<dbReference type="Gene3D" id="3.40.30.10">
    <property type="entry name" value="Glutaredoxin"/>
    <property type="match status" value="1"/>
</dbReference>
<evidence type="ECO:0000259" key="4">
    <source>
        <dbReference type="PROSITE" id="PS50404"/>
    </source>
</evidence>
<evidence type="ECO:0000256" key="2">
    <source>
        <dbReference type="ARBA" id="ARBA00022679"/>
    </source>
</evidence>
<dbReference type="SUPFAM" id="SSF52833">
    <property type="entry name" value="Thioredoxin-like"/>
    <property type="match status" value="1"/>
</dbReference>
<dbReference type="SFLD" id="SFLDG01150">
    <property type="entry name" value="Main.1:_Beta-like"/>
    <property type="match status" value="1"/>
</dbReference>
<dbReference type="Proteomes" id="UP000254764">
    <property type="component" value="Unassembled WGS sequence"/>
</dbReference>
<dbReference type="GO" id="GO:0004601">
    <property type="term" value="F:peroxidase activity"/>
    <property type="evidence" value="ECO:0007669"/>
    <property type="project" value="UniProtKB-ARBA"/>
</dbReference>
<dbReference type="AlphaFoldDB" id="A0A376A9F9"/>
<dbReference type="SFLD" id="SFLDG00358">
    <property type="entry name" value="Main_(cytGST)"/>
    <property type="match status" value="1"/>
</dbReference>
<sequence length="224" mass="24779">MIIVHYLENSRAHRILWLLEELGIPYDINVYRRGGDMRAPESLKAIHPLGKSPVIEVDGKVIAESGAIIEYLIETYGGDALRPPAVTDERLRYTYFLHYAEGSAMPLLVMKLIFSKLPSQVPLLLRPVAALIAKGVGAKFLDPQLKDHVAFWESELGRDGYFAGAAFSAADIAMSFPVEAAMSRIDGAKEQTAPAIRRYLAAIRARPAYRRALERGGAYDYATS</sequence>
<dbReference type="InterPro" id="IPR036249">
    <property type="entry name" value="Thioredoxin-like_sf"/>
</dbReference>
<feature type="domain" description="GST N-terminal" evidence="4">
    <location>
        <begin position="1"/>
        <end position="80"/>
    </location>
</feature>
<evidence type="ECO:0000256" key="3">
    <source>
        <dbReference type="ARBA" id="ARBA00047960"/>
    </source>
</evidence>
<protein>
    <recommendedName>
        <fullName evidence="1">glutathione transferase</fullName>
        <ecNumber evidence="1">2.5.1.18</ecNumber>
    </recommendedName>
</protein>
<dbReference type="STRING" id="1336235.GCA_000518785_00743"/>
<dbReference type="PANTHER" id="PTHR44051">
    <property type="entry name" value="GLUTATHIONE S-TRANSFERASE-RELATED"/>
    <property type="match status" value="1"/>
</dbReference>
<reference evidence="6" key="1">
    <citation type="submission" date="2018-07" db="EMBL/GenBank/DDBJ databases">
        <authorList>
            <person name="Peiro R."/>
            <person name="Begona"/>
            <person name="Cbmso G."/>
            <person name="Lopez M."/>
            <person name="Gonzalez S."/>
        </authorList>
    </citation>
    <scope>NUCLEOTIDE SEQUENCE [LARGE SCALE GENOMIC DNA]</scope>
</reference>
<dbReference type="InterPro" id="IPR036282">
    <property type="entry name" value="Glutathione-S-Trfase_C_sf"/>
</dbReference>
<dbReference type="EMBL" id="UEYP01000011">
    <property type="protein sequence ID" value="SSC64509.1"/>
    <property type="molecule type" value="Genomic_DNA"/>
</dbReference>
<comment type="catalytic activity">
    <reaction evidence="3">
        <text>RX + glutathione = an S-substituted glutathione + a halide anion + H(+)</text>
        <dbReference type="Rhea" id="RHEA:16437"/>
        <dbReference type="ChEBI" id="CHEBI:15378"/>
        <dbReference type="ChEBI" id="CHEBI:16042"/>
        <dbReference type="ChEBI" id="CHEBI:17792"/>
        <dbReference type="ChEBI" id="CHEBI:57925"/>
        <dbReference type="ChEBI" id="CHEBI:90779"/>
        <dbReference type="EC" id="2.5.1.18"/>
    </reaction>
</comment>
<dbReference type="GO" id="GO:0004364">
    <property type="term" value="F:glutathione transferase activity"/>
    <property type="evidence" value="ECO:0007669"/>
    <property type="project" value="UniProtKB-EC"/>
</dbReference>
<dbReference type="SFLD" id="SFLDS00019">
    <property type="entry name" value="Glutathione_Transferase_(cytos"/>
    <property type="match status" value="1"/>
</dbReference>
<dbReference type="FunFam" id="3.40.30.10:FF:000156">
    <property type="entry name" value="Glutathione S-transferase 1"/>
    <property type="match status" value="1"/>
</dbReference>
<evidence type="ECO:0000256" key="1">
    <source>
        <dbReference type="ARBA" id="ARBA00012452"/>
    </source>
</evidence>
<dbReference type="GO" id="GO:0005737">
    <property type="term" value="C:cytoplasm"/>
    <property type="evidence" value="ECO:0007669"/>
    <property type="project" value="UniProtKB-ARBA"/>
</dbReference>
<proteinExistence type="predicted"/>